<evidence type="ECO:0008006" key="4">
    <source>
        <dbReference type="Google" id="ProtNLM"/>
    </source>
</evidence>
<proteinExistence type="predicted"/>
<protein>
    <recommendedName>
        <fullName evidence="4">Secreted protein</fullName>
    </recommendedName>
</protein>
<dbReference type="Proteomes" id="UP001345963">
    <property type="component" value="Unassembled WGS sequence"/>
</dbReference>
<name>A0ABU7B8V3_9TELE</name>
<evidence type="ECO:0000256" key="1">
    <source>
        <dbReference type="SAM" id="SignalP"/>
    </source>
</evidence>
<dbReference type="EMBL" id="JAHUTI010042896">
    <property type="protein sequence ID" value="MED6246391.1"/>
    <property type="molecule type" value="Genomic_DNA"/>
</dbReference>
<reference evidence="2 3" key="1">
    <citation type="submission" date="2021-07" db="EMBL/GenBank/DDBJ databases">
        <authorList>
            <person name="Palmer J.M."/>
        </authorList>
    </citation>
    <scope>NUCLEOTIDE SEQUENCE [LARGE SCALE GENOMIC DNA]</scope>
    <source>
        <strain evidence="2 3">AT_MEX2019</strain>
        <tissue evidence="2">Muscle</tissue>
    </source>
</reference>
<keyword evidence="1" id="KW-0732">Signal</keyword>
<sequence>MWLCFGGAACWGTSRVWVWGWRGAQSLACYGGPSPMFPSVALAPGHAPGCGQVGGAVEHVLCLHWGGWWVVLGLERLACLARLPGWCMLPSHELTCWAAMAGLDGWVGLG</sequence>
<feature type="signal peptide" evidence="1">
    <location>
        <begin position="1"/>
        <end position="26"/>
    </location>
</feature>
<evidence type="ECO:0000313" key="3">
    <source>
        <dbReference type="Proteomes" id="UP001345963"/>
    </source>
</evidence>
<accession>A0ABU7B8V3</accession>
<comment type="caution">
    <text evidence="2">The sequence shown here is derived from an EMBL/GenBank/DDBJ whole genome shotgun (WGS) entry which is preliminary data.</text>
</comment>
<keyword evidence="3" id="KW-1185">Reference proteome</keyword>
<gene>
    <name evidence="2" type="ORF">ATANTOWER_017209</name>
</gene>
<organism evidence="2 3">
    <name type="scientific">Ataeniobius toweri</name>
    <dbReference type="NCBI Taxonomy" id="208326"/>
    <lineage>
        <taxon>Eukaryota</taxon>
        <taxon>Metazoa</taxon>
        <taxon>Chordata</taxon>
        <taxon>Craniata</taxon>
        <taxon>Vertebrata</taxon>
        <taxon>Euteleostomi</taxon>
        <taxon>Actinopterygii</taxon>
        <taxon>Neopterygii</taxon>
        <taxon>Teleostei</taxon>
        <taxon>Neoteleostei</taxon>
        <taxon>Acanthomorphata</taxon>
        <taxon>Ovalentaria</taxon>
        <taxon>Atherinomorphae</taxon>
        <taxon>Cyprinodontiformes</taxon>
        <taxon>Goodeidae</taxon>
        <taxon>Ataeniobius</taxon>
    </lineage>
</organism>
<evidence type="ECO:0000313" key="2">
    <source>
        <dbReference type="EMBL" id="MED6246391.1"/>
    </source>
</evidence>
<feature type="chain" id="PRO_5045844748" description="Secreted protein" evidence="1">
    <location>
        <begin position="27"/>
        <end position="110"/>
    </location>
</feature>